<dbReference type="InterPro" id="IPR036086">
    <property type="entry name" value="ParB/Sulfiredoxin_sf"/>
</dbReference>
<evidence type="ECO:0000259" key="1">
    <source>
        <dbReference type="SMART" id="SM00470"/>
    </source>
</evidence>
<evidence type="ECO:0000313" key="3">
    <source>
        <dbReference type="Proteomes" id="UP001589683"/>
    </source>
</evidence>
<gene>
    <name evidence="2" type="ORF">ACFFUT_15160</name>
</gene>
<keyword evidence="3" id="KW-1185">Reference proteome</keyword>
<dbReference type="InterPro" id="IPR003115">
    <property type="entry name" value="ParB_N"/>
</dbReference>
<dbReference type="SUPFAM" id="SSF110849">
    <property type="entry name" value="ParB/Sulfiredoxin"/>
    <property type="match status" value="1"/>
</dbReference>
<feature type="domain" description="ParB-like N-terminal" evidence="1">
    <location>
        <begin position="8"/>
        <end position="80"/>
    </location>
</feature>
<dbReference type="EMBL" id="JBHMEA010000048">
    <property type="protein sequence ID" value="MFB9233128.1"/>
    <property type="molecule type" value="Genomic_DNA"/>
</dbReference>
<dbReference type="SMART" id="SM00470">
    <property type="entry name" value="ParB"/>
    <property type="match status" value="1"/>
</dbReference>
<dbReference type="Pfam" id="PF02195">
    <property type="entry name" value="ParB_N"/>
    <property type="match status" value="1"/>
</dbReference>
<name>A0ABV5JI35_9RHOB</name>
<proteinExistence type="predicted"/>
<dbReference type="Gene3D" id="3.90.1530.30">
    <property type="match status" value="1"/>
</dbReference>
<comment type="caution">
    <text evidence="2">The sequence shown here is derived from an EMBL/GenBank/DDBJ whole genome shotgun (WGS) entry which is preliminary data.</text>
</comment>
<dbReference type="RefSeq" id="WP_213889273.1">
    <property type="nucleotide sequence ID" value="NZ_JAGFNU010000006.1"/>
</dbReference>
<accession>A0ABV5JI35</accession>
<protein>
    <submittedName>
        <fullName evidence="2">ParB N-terminal domain-containing protein</fullName>
    </submittedName>
</protein>
<organism evidence="2 3">
    <name type="scientific">Pseudohalocynthiibacter aestuariivivens</name>
    <dbReference type="NCBI Taxonomy" id="1591409"/>
    <lineage>
        <taxon>Bacteria</taxon>
        <taxon>Pseudomonadati</taxon>
        <taxon>Pseudomonadota</taxon>
        <taxon>Alphaproteobacteria</taxon>
        <taxon>Rhodobacterales</taxon>
        <taxon>Paracoccaceae</taxon>
        <taxon>Pseudohalocynthiibacter</taxon>
    </lineage>
</organism>
<sequence length="82" mass="9399">MLQKNVFPIEKIRVPVKRMKTLDPAKVEEIAESILEEGQITPIRLREDGDRFVLIEGLHRLEALKALGEESVDGYLVHARLH</sequence>
<reference evidence="2 3" key="1">
    <citation type="submission" date="2024-09" db="EMBL/GenBank/DDBJ databases">
        <authorList>
            <person name="Sun Q."/>
            <person name="Mori K."/>
        </authorList>
    </citation>
    <scope>NUCLEOTIDE SEQUENCE [LARGE SCALE GENOMIC DNA]</scope>
    <source>
        <strain evidence="2 3">CECT 8726</strain>
    </source>
</reference>
<dbReference type="Proteomes" id="UP001589683">
    <property type="component" value="Unassembled WGS sequence"/>
</dbReference>
<evidence type="ECO:0000313" key="2">
    <source>
        <dbReference type="EMBL" id="MFB9233128.1"/>
    </source>
</evidence>